<dbReference type="Proteomes" id="UP000663929">
    <property type="component" value="Chromosome"/>
</dbReference>
<reference evidence="2" key="1">
    <citation type="submission" date="2021-03" db="EMBL/GenBank/DDBJ databases">
        <title>Acanthopleuribacteraceae sp. M133.</title>
        <authorList>
            <person name="Wang G."/>
        </authorList>
    </citation>
    <scope>NUCLEOTIDE SEQUENCE</scope>
    <source>
        <strain evidence="2">M133</strain>
    </source>
</reference>
<dbReference type="EMBL" id="CP071793">
    <property type="protein sequence ID" value="QTD48878.1"/>
    <property type="molecule type" value="Genomic_DNA"/>
</dbReference>
<dbReference type="RefSeq" id="WP_237378528.1">
    <property type="nucleotide sequence ID" value="NZ_CP071793.1"/>
</dbReference>
<accession>A0A8A4TJA6</accession>
<evidence type="ECO:0000313" key="3">
    <source>
        <dbReference type="Proteomes" id="UP000663929"/>
    </source>
</evidence>
<sequence>MRYLPRLMVIPFAALVLVASLQPAKAQFRSLPDWADAALRETASAQPPEDADMWRLLDETVIEETRRGHLVIRRRIVQRVLRERAVDYASVFWIDGDTESTKVKRLRGWHRAASGKINTLDKGNVITVGVADSEYLSNENVTLAMLEKVGPGSIVVFESKEERRSFFPQDLVFPVSSYPIAKRVIHANIAGASLRPVAFEEWGLQHRIEGNRLMMSSVPGIKSEPLAPSLGESLPHVFILFPSGDGQSAPMESWDAFAAWYHRSFGAAVGAGQAGEPIADEAALRKVHEELVERLTYKQRYLSLSRSWIPAAGKDVERRAYGDCKDMVGCLMYRAGLSKIPVLPALATIESDRYPNAGSLVSPFHFNHVIAAIPLQKSLGLAAEVEADGQRFLLVDPTSKNTTFGFLPDVFRGRNVMVCLPDRALWLAVPDTGLESEGLKVQLTGSLDAEMTLTGKLQVSESGDAIGLRRAYRAGALRDCEWAVRQHFDLPAVVDLVLSEHKASGGAEIQLVFEVMWPSFLRRDADGFRLPWAVTTSTRGHLHEPDRERAMPILLPGIIPTQWQVTLDSQVALQPGVPDWDWSSDYHQLAWKAEGGNRLSISFQKEGQKKLFAKNDLKQGLDYWANYRDSFNRFWVNGMLLRP</sequence>
<name>A0A8A4TJA6_SULCO</name>
<dbReference type="Gene3D" id="2.60.40.3140">
    <property type="match status" value="1"/>
</dbReference>
<dbReference type="AlphaFoldDB" id="A0A8A4TJA6"/>
<gene>
    <name evidence="2" type="ORF">J3U87_25120</name>
</gene>
<dbReference type="KEGG" id="scor:J3U87_25120"/>
<evidence type="ECO:0000313" key="2">
    <source>
        <dbReference type="EMBL" id="QTD48878.1"/>
    </source>
</evidence>
<proteinExistence type="predicted"/>
<keyword evidence="1" id="KW-0732">Signal</keyword>
<feature type="signal peptide" evidence="1">
    <location>
        <begin position="1"/>
        <end position="26"/>
    </location>
</feature>
<keyword evidence="3" id="KW-1185">Reference proteome</keyword>
<evidence type="ECO:0008006" key="4">
    <source>
        <dbReference type="Google" id="ProtNLM"/>
    </source>
</evidence>
<evidence type="ECO:0000256" key="1">
    <source>
        <dbReference type="SAM" id="SignalP"/>
    </source>
</evidence>
<protein>
    <recommendedName>
        <fullName evidence="4">DUF3857 domain-containing protein</fullName>
    </recommendedName>
</protein>
<feature type="chain" id="PRO_5035271887" description="DUF3857 domain-containing protein" evidence="1">
    <location>
        <begin position="27"/>
        <end position="643"/>
    </location>
</feature>
<organism evidence="2 3">
    <name type="scientific">Sulfidibacter corallicola</name>
    <dbReference type="NCBI Taxonomy" id="2818388"/>
    <lineage>
        <taxon>Bacteria</taxon>
        <taxon>Pseudomonadati</taxon>
        <taxon>Acidobacteriota</taxon>
        <taxon>Holophagae</taxon>
        <taxon>Acanthopleuribacterales</taxon>
        <taxon>Acanthopleuribacteraceae</taxon>
        <taxon>Sulfidibacter</taxon>
    </lineage>
</organism>